<evidence type="ECO:0000256" key="3">
    <source>
        <dbReference type="ARBA" id="ARBA00013025"/>
    </source>
</evidence>
<evidence type="ECO:0000256" key="10">
    <source>
        <dbReference type="ARBA" id="ARBA00047493"/>
    </source>
</evidence>
<protein>
    <recommendedName>
        <fullName evidence="3">tetrahydrofolate synthase</fullName>
        <ecNumber evidence="3">6.3.2.17</ecNumber>
    </recommendedName>
    <alternativeName>
        <fullName evidence="9">Tetrahydrofolylpolyglutamate synthase</fullName>
    </alternativeName>
</protein>
<keyword evidence="15" id="KW-1185">Reference proteome</keyword>
<dbReference type="OrthoDB" id="9809356at2"/>
<dbReference type="PROSITE" id="PS01012">
    <property type="entry name" value="FOLYLPOLYGLU_SYNT_2"/>
    <property type="match status" value="1"/>
</dbReference>
<accession>A0A4R6U0Y8</accession>
<dbReference type="GO" id="GO:0008841">
    <property type="term" value="F:dihydrofolate synthase activity"/>
    <property type="evidence" value="ECO:0007669"/>
    <property type="project" value="TreeGrafter"/>
</dbReference>
<dbReference type="RefSeq" id="WP_133581006.1">
    <property type="nucleotide sequence ID" value="NZ_SNYJ01000011.1"/>
</dbReference>
<evidence type="ECO:0000256" key="4">
    <source>
        <dbReference type="ARBA" id="ARBA00022598"/>
    </source>
</evidence>
<dbReference type="InterPro" id="IPR001645">
    <property type="entry name" value="Folylpolyglutamate_synth"/>
</dbReference>
<comment type="caution">
    <text evidence="14">The sequence shown here is derived from an EMBL/GenBank/DDBJ whole genome shotgun (WGS) entry which is preliminary data.</text>
</comment>
<keyword evidence="8" id="KW-0460">Magnesium</keyword>
<dbReference type="Gene3D" id="3.40.1190.10">
    <property type="entry name" value="Mur-like, catalytic domain"/>
    <property type="match status" value="1"/>
</dbReference>
<sequence>MTYEEAYQVLKNRAAFGIKPGLARMERLLAEAGHPERALPVIHIAGTNGKGSTLRMLSSVLMASGYRVGAMTSPALSHYLDQLSINHLPIEEDTFADIVAEGEALASRLNWEDIGEPTEYEMLALVFFMWMADEGAVDVLLVETGLGGRLDMTNVVDPILSIITTVGLDHEAILGHTIQAIASEKAGIIKLNRPVISGVLEPEASNVIRQKAAQMNSVLLEIGHFFSVKKAAKHKEGVTFTYKSDQAQDEKSYVVGMHGLYQAHNASLAVTAARYLLNKTDFTNISERSIESGLQHVSWPGRFERLLNEPALYLDGAHNPPAAKALVETIQAIWPNQPVRMLVAVFADKQIDAMLDVFKPLKGELILTTFSHPRAINQDDLEAVGARANVAVATKWRDVLRRWFQEPGAPMIVTGSLTFVQEVREGIHEIQQEKSSKE</sequence>
<keyword evidence="7 11" id="KW-0067">ATP-binding</keyword>
<keyword evidence="4 11" id="KW-0436">Ligase</keyword>
<dbReference type="Gene3D" id="3.90.190.20">
    <property type="entry name" value="Mur ligase, C-terminal domain"/>
    <property type="match status" value="1"/>
</dbReference>
<dbReference type="Pfam" id="PF08245">
    <property type="entry name" value="Mur_ligase_M"/>
    <property type="match status" value="1"/>
</dbReference>
<evidence type="ECO:0000256" key="2">
    <source>
        <dbReference type="ARBA" id="ARBA00008276"/>
    </source>
</evidence>
<dbReference type="Proteomes" id="UP000295632">
    <property type="component" value="Unassembled WGS sequence"/>
</dbReference>
<dbReference type="GO" id="GO:0004326">
    <property type="term" value="F:tetrahydrofolylpolyglutamate synthase activity"/>
    <property type="evidence" value="ECO:0007669"/>
    <property type="project" value="UniProtKB-EC"/>
</dbReference>
<feature type="domain" description="Mur ligase central" evidence="13">
    <location>
        <begin position="44"/>
        <end position="273"/>
    </location>
</feature>
<name>A0A4R6U0Y8_9BACI</name>
<dbReference type="InterPro" id="IPR036565">
    <property type="entry name" value="Mur-like_cat_sf"/>
</dbReference>
<dbReference type="SUPFAM" id="SSF53244">
    <property type="entry name" value="MurD-like peptide ligases, peptide-binding domain"/>
    <property type="match status" value="1"/>
</dbReference>
<dbReference type="EC" id="6.3.2.17" evidence="3"/>
<evidence type="ECO:0000259" key="12">
    <source>
        <dbReference type="Pfam" id="PF02875"/>
    </source>
</evidence>
<dbReference type="SUPFAM" id="SSF53623">
    <property type="entry name" value="MurD-like peptide ligases, catalytic domain"/>
    <property type="match status" value="1"/>
</dbReference>
<proteinExistence type="inferred from homology"/>
<comment type="cofactor">
    <cofactor evidence="1">
        <name>Mg(2+)</name>
        <dbReference type="ChEBI" id="CHEBI:18420"/>
    </cofactor>
</comment>
<dbReference type="GO" id="GO:0005524">
    <property type="term" value="F:ATP binding"/>
    <property type="evidence" value="ECO:0007669"/>
    <property type="project" value="UniProtKB-KW"/>
</dbReference>
<reference evidence="14 15" key="1">
    <citation type="submission" date="2019-03" db="EMBL/GenBank/DDBJ databases">
        <title>Genomic Encyclopedia of Type Strains, Phase IV (KMG-IV): sequencing the most valuable type-strain genomes for metagenomic binning, comparative biology and taxonomic classification.</title>
        <authorList>
            <person name="Goeker M."/>
        </authorList>
    </citation>
    <scope>NUCLEOTIDE SEQUENCE [LARGE SCALE GENOMIC DNA]</scope>
    <source>
        <strain evidence="14 15">DSM 28697</strain>
    </source>
</reference>
<dbReference type="InterPro" id="IPR004101">
    <property type="entry name" value="Mur_ligase_C"/>
</dbReference>
<evidence type="ECO:0000256" key="11">
    <source>
        <dbReference type="PIRNR" id="PIRNR001563"/>
    </source>
</evidence>
<dbReference type="PIRSF" id="PIRSF001563">
    <property type="entry name" value="Folylpolyglu_synth"/>
    <property type="match status" value="1"/>
</dbReference>
<evidence type="ECO:0000256" key="8">
    <source>
        <dbReference type="ARBA" id="ARBA00022842"/>
    </source>
</evidence>
<dbReference type="GO" id="GO:0005737">
    <property type="term" value="C:cytoplasm"/>
    <property type="evidence" value="ECO:0007669"/>
    <property type="project" value="TreeGrafter"/>
</dbReference>
<evidence type="ECO:0000256" key="5">
    <source>
        <dbReference type="ARBA" id="ARBA00022723"/>
    </source>
</evidence>
<gene>
    <name evidence="14" type="ORF">EV213_11134</name>
</gene>
<dbReference type="AlphaFoldDB" id="A0A4R6U0Y8"/>
<organism evidence="14 15">
    <name type="scientific">Aureibacillus halotolerans</name>
    <dbReference type="NCBI Taxonomy" id="1508390"/>
    <lineage>
        <taxon>Bacteria</taxon>
        <taxon>Bacillati</taxon>
        <taxon>Bacillota</taxon>
        <taxon>Bacilli</taxon>
        <taxon>Bacillales</taxon>
        <taxon>Bacillaceae</taxon>
        <taxon>Aureibacillus</taxon>
    </lineage>
</organism>
<dbReference type="InterPro" id="IPR036615">
    <property type="entry name" value="Mur_ligase_C_dom_sf"/>
</dbReference>
<dbReference type="EMBL" id="SNYJ01000011">
    <property type="protein sequence ID" value="TDQ37955.1"/>
    <property type="molecule type" value="Genomic_DNA"/>
</dbReference>
<evidence type="ECO:0000313" key="15">
    <source>
        <dbReference type="Proteomes" id="UP000295632"/>
    </source>
</evidence>
<dbReference type="NCBIfam" id="TIGR01499">
    <property type="entry name" value="folC"/>
    <property type="match status" value="1"/>
</dbReference>
<keyword evidence="6 11" id="KW-0547">Nucleotide-binding</keyword>
<comment type="similarity">
    <text evidence="2 11">Belongs to the folylpolyglutamate synthase family.</text>
</comment>
<feature type="domain" description="Mur ligase C-terminal" evidence="12">
    <location>
        <begin position="301"/>
        <end position="413"/>
    </location>
</feature>
<dbReference type="InterPro" id="IPR018109">
    <property type="entry name" value="Folylpolyglutamate_synth_CS"/>
</dbReference>
<evidence type="ECO:0000256" key="7">
    <source>
        <dbReference type="ARBA" id="ARBA00022840"/>
    </source>
</evidence>
<dbReference type="InterPro" id="IPR013221">
    <property type="entry name" value="Mur_ligase_cen"/>
</dbReference>
<evidence type="ECO:0000313" key="14">
    <source>
        <dbReference type="EMBL" id="TDQ37955.1"/>
    </source>
</evidence>
<evidence type="ECO:0000256" key="1">
    <source>
        <dbReference type="ARBA" id="ARBA00001946"/>
    </source>
</evidence>
<dbReference type="PANTHER" id="PTHR11136:SF0">
    <property type="entry name" value="DIHYDROFOLATE SYNTHETASE-RELATED"/>
    <property type="match status" value="1"/>
</dbReference>
<dbReference type="PANTHER" id="PTHR11136">
    <property type="entry name" value="FOLYLPOLYGLUTAMATE SYNTHASE-RELATED"/>
    <property type="match status" value="1"/>
</dbReference>
<dbReference type="GO" id="GO:0046872">
    <property type="term" value="F:metal ion binding"/>
    <property type="evidence" value="ECO:0007669"/>
    <property type="project" value="UniProtKB-KW"/>
</dbReference>
<dbReference type="PROSITE" id="PS01011">
    <property type="entry name" value="FOLYLPOLYGLU_SYNT_1"/>
    <property type="match status" value="1"/>
</dbReference>
<dbReference type="FunFam" id="3.40.1190.10:FF:000011">
    <property type="entry name" value="Folylpolyglutamate synthase/dihydrofolate synthase"/>
    <property type="match status" value="1"/>
</dbReference>
<evidence type="ECO:0000256" key="6">
    <source>
        <dbReference type="ARBA" id="ARBA00022741"/>
    </source>
</evidence>
<dbReference type="Pfam" id="PF02875">
    <property type="entry name" value="Mur_ligase_C"/>
    <property type="match status" value="1"/>
</dbReference>
<comment type="catalytic activity">
    <reaction evidence="10">
        <text>(6S)-5,6,7,8-tetrahydrofolyl-(gamma-L-Glu)(n) + L-glutamate + ATP = (6S)-5,6,7,8-tetrahydrofolyl-(gamma-L-Glu)(n+1) + ADP + phosphate + H(+)</text>
        <dbReference type="Rhea" id="RHEA:10580"/>
        <dbReference type="Rhea" id="RHEA-COMP:14738"/>
        <dbReference type="Rhea" id="RHEA-COMP:14740"/>
        <dbReference type="ChEBI" id="CHEBI:15378"/>
        <dbReference type="ChEBI" id="CHEBI:29985"/>
        <dbReference type="ChEBI" id="CHEBI:30616"/>
        <dbReference type="ChEBI" id="CHEBI:43474"/>
        <dbReference type="ChEBI" id="CHEBI:141005"/>
        <dbReference type="ChEBI" id="CHEBI:456216"/>
        <dbReference type="EC" id="6.3.2.17"/>
    </reaction>
</comment>
<evidence type="ECO:0000259" key="13">
    <source>
        <dbReference type="Pfam" id="PF08245"/>
    </source>
</evidence>
<keyword evidence="5" id="KW-0479">Metal-binding</keyword>
<evidence type="ECO:0000256" key="9">
    <source>
        <dbReference type="ARBA" id="ARBA00030592"/>
    </source>
</evidence>